<sequence length="220" mass="23308">MLVCPLHVLVAMRAPRAVADDSGQSRFRDGQAKGEGEHLETRAALDQQGECLVVQRQTVQLQGDQAAQAAPPKQRPQAPCRQLETHAQLQPPEGPQLLDGGKTGIGEVPHVAHEEGLEAAAAAQGPKGGIRQLLPGQLQADQPRSQVLGQTTHGPVSDTGDAVGVEQHEPGTAPGQSQEPVLGDLAAVRHVDTQQPSQRAERLDGRVVHAIAPLHVQMRQ</sequence>
<feature type="region of interest" description="Disordered" evidence="1">
    <location>
        <begin position="87"/>
        <end position="107"/>
    </location>
</feature>
<proteinExistence type="predicted"/>
<evidence type="ECO:0000256" key="2">
    <source>
        <dbReference type="SAM" id="SignalP"/>
    </source>
</evidence>
<organism evidence="3">
    <name type="scientific">Ixodes ricinus</name>
    <name type="common">Common tick</name>
    <name type="synonym">Acarus ricinus</name>
    <dbReference type="NCBI Taxonomy" id="34613"/>
    <lineage>
        <taxon>Eukaryota</taxon>
        <taxon>Metazoa</taxon>
        <taxon>Ecdysozoa</taxon>
        <taxon>Arthropoda</taxon>
        <taxon>Chelicerata</taxon>
        <taxon>Arachnida</taxon>
        <taxon>Acari</taxon>
        <taxon>Parasitiformes</taxon>
        <taxon>Ixodida</taxon>
        <taxon>Ixodoidea</taxon>
        <taxon>Ixodidae</taxon>
        <taxon>Ixodinae</taxon>
        <taxon>Ixodes</taxon>
    </lineage>
</organism>
<evidence type="ECO:0008006" key="4">
    <source>
        <dbReference type="Google" id="ProtNLM"/>
    </source>
</evidence>
<keyword evidence="2" id="KW-0732">Signal</keyword>
<evidence type="ECO:0000256" key="1">
    <source>
        <dbReference type="SAM" id="MobiDB-lite"/>
    </source>
</evidence>
<reference evidence="3" key="1">
    <citation type="submission" date="2019-12" db="EMBL/GenBank/DDBJ databases">
        <title>An insight into the sialome of adult female Ixodes ricinus ticks feeding for 6 days.</title>
        <authorList>
            <person name="Perner J."/>
            <person name="Ribeiro J.M.C."/>
        </authorList>
    </citation>
    <scope>NUCLEOTIDE SEQUENCE</scope>
    <source>
        <strain evidence="3">Semi-engorged</strain>
        <tissue evidence="3">Salivary glands</tissue>
    </source>
</reference>
<feature type="signal peptide" evidence="2">
    <location>
        <begin position="1"/>
        <end position="19"/>
    </location>
</feature>
<name>A0A6B0V4E0_IXORI</name>
<protein>
    <recommendedName>
        <fullName evidence="4">Secreted protein</fullName>
    </recommendedName>
</protein>
<feature type="chain" id="PRO_5025347899" description="Secreted protein" evidence="2">
    <location>
        <begin position="20"/>
        <end position="220"/>
    </location>
</feature>
<feature type="region of interest" description="Disordered" evidence="1">
    <location>
        <begin position="63"/>
        <end position="82"/>
    </location>
</feature>
<accession>A0A6B0V4E0</accession>
<dbReference type="EMBL" id="GIFC01014488">
    <property type="protein sequence ID" value="MXU96571.1"/>
    <property type="molecule type" value="Transcribed_RNA"/>
</dbReference>
<feature type="region of interest" description="Disordered" evidence="1">
    <location>
        <begin position="148"/>
        <end position="180"/>
    </location>
</feature>
<dbReference type="AlphaFoldDB" id="A0A6B0V4E0"/>
<feature type="compositionally biased region" description="Low complexity" evidence="1">
    <location>
        <begin position="65"/>
        <end position="82"/>
    </location>
</feature>
<evidence type="ECO:0000313" key="3">
    <source>
        <dbReference type="EMBL" id="MXU96571.1"/>
    </source>
</evidence>